<keyword evidence="6" id="KW-0255">Endonuclease</keyword>
<evidence type="ECO:0000256" key="6">
    <source>
        <dbReference type="ARBA" id="ARBA00022759"/>
    </source>
</evidence>
<feature type="non-terminal residue" evidence="9">
    <location>
        <position position="1"/>
    </location>
</feature>
<accession>A0A0P6JS84</accession>
<keyword evidence="9" id="KW-0808">Transferase</keyword>
<keyword evidence="4" id="KW-0540">Nuclease</keyword>
<dbReference type="CDD" id="cd09276">
    <property type="entry name" value="Rnase_HI_RT_non_LTR"/>
    <property type="match status" value="1"/>
</dbReference>
<dbReference type="AlphaFoldDB" id="A0A0P6JS84"/>
<dbReference type="GO" id="GO:0004523">
    <property type="term" value="F:RNA-DNA hybrid ribonuclease activity"/>
    <property type="evidence" value="ECO:0007669"/>
    <property type="project" value="UniProtKB-EC"/>
</dbReference>
<dbReference type="EMBL" id="GDUN01000623">
    <property type="protein sequence ID" value="JAN95296.1"/>
    <property type="molecule type" value="mRNA"/>
</dbReference>
<dbReference type="InterPro" id="IPR036397">
    <property type="entry name" value="RNaseH_sf"/>
</dbReference>
<dbReference type="InterPro" id="IPR050092">
    <property type="entry name" value="RNase_H"/>
</dbReference>
<evidence type="ECO:0000256" key="3">
    <source>
        <dbReference type="ARBA" id="ARBA00012180"/>
    </source>
</evidence>
<dbReference type="InterPro" id="IPR012337">
    <property type="entry name" value="RNaseH-like_sf"/>
</dbReference>
<comment type="similarity">
    <text evidence="2">Belongs to the RNase H family.</text>
</comment>
<evidence type="ECO:0000256" key="1">
    <source>
        <dbReference type="ARBA" id="ARBA00000077"/>
    </source>
</evidence>
<comment type="catalytic activity">
    <reaction evidence="1">
        <text>Endonucleolytic cleavage to 5'-phosphomonoester.</text>
        <dbReference type="EC" id="3.1.26.4"/>
    </reaction>
</comment>
<evidence type="ECO:0000256" key="4">
    <source>
        <dbReference type="ARBA" id="ARBA00022722"/>
    </source>
</evidence>
<keyword evidence="9" id="KW-0548">Nucleotidyltransferase</keyword>
<keyword evidence="7" id="KW-0378">Hydrolase</keyword>
<dbReference type="Pfam" id="PF00075">
    <property type="entry name" value="RNase_H"/>
    <property type="match status" value="1"/>
</dbReference>
<dbReference type="GO" id="GO:0043137">
    <property type="term" value="P:DNA replication, removal of RNA primer"/>
    <property type="evidence" value="ECO:0007669"/>
    <property type="project" value="TreeGrafter"/>
</dbReference>
<evidence type="ECO:0000313" key="9">
    <source>
        <dbReference type="EMBL" id="JAN95296.1"/>
    </source>
</evidence>
<dbReference type="GO" id="GO:0003964">
    <property type="term" value="F:RNA-directed DNA polymerase activity"/>
    <property type="evidence" value="ECO:0007669"/>
    <property type="project" value="UniProtKB-KW"/>
</dbReference>
<evidence type="ECO:0000259" key="8">
    <source>
        <dbReference type="PROSITE" id="PS50879"/>
    </source>
</evidence>
<dbReference type="PROSITE" id="PS50879">
    <property type="entry name" value="RNASE_H_1"/>
    <property type="match status" value="1"/>
</dbReference>
<proteinExistence type="evidence at transcript level"/>
<sequence length="441" mass="50238">LVRSVLEYGCCVHNNAKPTNRKKIEVLNNQSLRKATGTTRTTPINALVALSGQEPIGLRLEYVAAREIVRNVSRCTAVGKQLLTLPQVDTNEIADLDYSFAEQMYLEHRHIFDAISPVIKLAITPQAISSIVINPALDGLNCTKQNVNPMRMKQYVLCAMNGKFKNKKKIFTDASKEGEKCAIGVYFEFTNQRISEKLGTEVSITSAELIAINVALQVIENMNLDDCVLYTDSKSACIMLSNVLECGEGETMLVQIIETAARRNITFQWIPSHISIFGNELADQLAKQGTRQHENPMVNQLLANDALQYFKKRKNEEAAKWYVEYSQTKGKTFYNINPKFDNKPWFVNVDMKGSDIRLLNRLMTGHNYSKYWLGKMRIADDMDCELCEEAETAEHTILHCPRYNNIRCKFSFDGRYRSLEELFMQKDLKVKQFGINFCDCT</sequence>
<keyword evidence="5" id="KW-0479">Metal-binding</keyword>
<protein>
    <recommendedName>
        <fullName evidence="3">ribonuclease H</fullName>
        <ecNumber evidence="3">3.1.26.4</ecNumber>
    </recommendedName>
</protein>
<dbReference type="EC" id="3.1.26.4" evidence="3"/>
<organism evidence="9">
    <name type="scientific">Aedes aegypti</name>
    <name type="common">Yellowfever mosquito</name>
    <name type="synonym">Culex aegypti</name>
    <dbReference type="NCBI Taxonomy" id="7159"/>
    <lineage>
        <taxon>Eukaryota</taxon>
        <taxon>Metazoa</taxon>
        <taxon>Ecdysozoa</taxon>
        <taxon>Arthropoda</taxon>
        <taxon>Hexapoda</taxon>
        <taxon>Insecta</taxon>
        <taxon>Pterygota</taxon>
        <taxon>Neoptera</taxon>
        <taxon>Endopterygota</taxon>
        <taxon>Diptera</taxon>
        <taxon>Nematocera</taxon>
        <taxon>Culicoidea</taxon>
        <taxon>Culicidae</taxon>
        <taxon>Culicinae</taxon>
        <taxon>Aedini</taxon>
        <taxon>Aedes</taxon>
        <taxon>Stegomyia</taxon>
    </lineage>
</organism>
<dbReference type="GO" id="GO:0003676">
    <property type="term" value="F:nucleic acid binding"/>
    <property type="evidence" value="ECO:0007669"/>
    <property type="project" value="InterPro"/>
</dbReference>
<name>A0A0P6JS84_AEDAE</name>
<dbReference type="SUPFAM" id="SSF53098">
    <property type="entry name" value="Ribonuclease H-like"/>
    <property type="match status" value="1"/>
</dbReference>
<dbReference type="InterPro" id="IPR002156">
    <property type="entry name" value="RNaseH_domain"/>
</dbReference>
<dbReference type="VEuPathDB" id="VectorBase:AAEL026431"/>
<feature type="domain" description="RNase H type-1" evidence="8">
    <location>
        <begin position="164"/>
        <end position="291"/>
    </location>
</feature>
<reference evidence="9" key="1">
    <citation type="journal article" date="2016" name="PLoS ONE">
        <title>A Deep Insight into the Sialome of Male and Female Aedes aegypti Mosquitoes.</title>
        <authorList>
            <person name="Ribeiro J.M."/>
            <person name="Martin-Martin I."/>
            <person name="Arca B."/>
            <person name="Calvo E."/>
        </authorList>
    </citation>
    <scope>NUCLEOTIDE SEQUENCE</scope>
    <source>
        <strain evidence="9">Liverpool</strain>
        <tissue evidence="9">Salivary glands</tissue>
    </source>
</reference>
<dbReference type="PANTHER" id="PTHR10642">
    <property type="entry name" value="RIBONUCLEASE H1"/>
    <property type="match status" value="1"/>
</dbReference>
<dbReference type="Gene3D" id="3.30.420.10">
    <property type="entry name" value="Ribonuclease H-like superfamily/Ribonuclease H"/>
    <property type="match status" value="1"/>
</dbReference>
<dbReference type="PANTHER" id="PTHR10642:SF26">
    <property type="entry name" value="RIBONUCLEASE H1"/>
    <property type="match status" value="1"/>
</dbReference>
<dbReference type="GO" id="GO:0046872">
    <property type="term" value="F:metal ion binding"/>
    <property type="evidence" value="ECO:0007669"/>
    <property type="project" value="UniProtKB-KW"/>
</dbReference>
<evidence type="ECO:0000256" key="5">
    <source>
        <dbReference type="ARBA" id="ARBA00022723"/>
    </source>
</evidence>
<evidence type="ECO:0000256" key="7">
    <source>
        <dbReference type="ARBA" id="ARBA00022801"/>
    </source>
</evidence>
<keyword evidence="9" id="KW-0695">RNA-directed DNA polymerase</keyword>
<evidence type="ECO:0000256" key="2">
    <source>
        <dbReference type="ARBA" id="ARBA00005300"/>
    </source>
</evidence>